<keyword evidence="4 6" id="KW-1133">Transmembrane helix</keyword>
<keyword evidence="8" id="KW-1185">Reference proteome</keyword>
<proteinExistence type="inferred from homology"/>
<evidence type="ECO:0000313" key="7">
    <source>
        <dbReference type="EMBL" id="MDQ0255853.1"/>
    </source>
</evidence>
<dbReference type="InterPro" id="IPR010070">
    <property type="entry name" value="YjcZ-like"/>
</dbReference>
<dbReference type="RefSeq" id="WP_307327075.1">
    <property type="nucleotide sequence ID" value="NZ_JAUSUG010000013.1"/>
</dbReference>
<comment type="caution">
    <text evidence="7">The sequence shown here is derived from an EMBL/GenBank/DDBJ whole genome shotgun (WGS) entry which is preliminary data.</text>
</comment>
<name>A0ABT9ZX97_9BACI</name>
<evidence type="ECO:0000256" key="6">
    <source>
        <dbReference type="SAM" id="Phobius"/>
    </source>
</evidence>
<reference evidence="7 8" key="1">
    <citation type="submission" date="2023-07" db="EMBL/GenBank/DDBJ databases">
        <title>Genomic Encyclopedia of Type Strains, Phase IV (KMG-IV): sequencing the most valuable type-strain genomes for metagenomic binning, comparative biology and taxonomic classification.</title>
        <authorList>
            <person name="Goeker M."/>
        </authorList>
    </citation>
    <scope>NUCLEOTIDE SEQUENCE [LARGE SCALE GENOMIC DNA]</scope>
    <source>
        <strain evidence="7 8">DSM 9768</strain>
    </source>
</reference>
<evidence type="ECO:0000256" key="4">
    <source>
        <dbReference type="ARBA" id="ARBA00022989"/>
    </source>
</evidence>
<keyword evidence="3 6" id="KW-0812">Transmembrane</keyword>
<evidence type="ECO:0000256" key="3">
    <source>
        <dbReference type="ARBA" id="ARBA00022692"/>
    </source>
</evidence>
<feature type="transmembrane region" description="Helical" evidence="6">
    <location>
        <begin position="12"/>
        <end position="35"/>
    </location>
</feature>
<dbReference type="Pfam" id="PF09680">
    <property type="entry name" value="YjcZ_2"/>
    <property type="match status" value="1"/>
</dbReference>
<dbReference type="NCBIfam" id="TIGR01732">
    <property type="entry name" value="tiny_TM_bacill"/>
    <property type="match status" value="1"/>
</dbReference>
<evidence type="ECO:0000256" key="1">
    <source>
        <dbReference type="ARBA" id="ARBA00004167"/>
    </source>
</evidence>
<dbReference type="EMBL" id="JAUSUG010000013">
    <property type="protein sequence ID" value="MDQ0255853.1"/>
    <property type="molecule type" value="Genomic_DNA"/>
</dbReference>
<sequence>MSDCVKPAPAPGFAAGFAFILVVFILLVIIGAVAWTGYAW</sequence>
<evidence type="ECO:0000256" key="2">
    <source>
        <dbReference type="ARBA" id="ARBA00010221"/>
    </source>
</evidence>
<gene>
    <name evidence="7" type="ORF">J2S74_003237</name>
</gene>
<evidence type="ECO:0000256" key="5">
    <source>
        <dbReference type="ARBA" id="ARBA00023136"/>
    </source>
</evidence>
<organism evidence="7 8">
    <name type="scientific">Evansella vedderi</name>
    <dbReference type="NCBI Taxonomy" id="38282"/>
    <lineage>
        <taxon>Bacteria</taxon>
        <taxon>Bacillati</taxon>
        <taxon>Bacillota</taxon>
        <taxon>Bacilli</taxon>
        <taxon>Bacillales</taxon>
        <taxon>Bacillaceae</taxon>
        <taxon>Evansella</taxon>
    </lineage>
</organism>
<comment type="subcellular location">
    <subcellularLocation>
        <location evidence="1">Membrane</location>
        <topology evidence="1">Single-pass membrane protein</topology>
    </subcellularLocation>
</comment>
<keyword evidence="5 6" id="KW-0472">Membrane</keyword>
<accession>A0ABT9ZX97</accession>
<evidence type="ECO:0000313" key="8">
    <source>
        <dbReference type="Proteomes" id="UP001230005"/>
    </source>
</evidence>
<protein>
    <submittedName>
        <fullName evidence="7">Uncharacterized protein (TIGR01732 family)</fullName>
    </submittedName>
</protein>
<comment type="similarity">
    <text evidence="2">Belongs to the SscA family.</text>
</comment>
<dbReference type="Proteomes" id="UP001230005">
    <property type="component" value="Unassembled WGS sequence"/>
</dbReference>